<protein>
    <submittedName>
        <fullName evidence="3">Epimerase</fullName>
    </submittedName>
</protein>
<name>A0A2N8RYD2_STUST</name>
<comment type="caution">
    <text evidence="3">The sequence shown here is derived from an EMBL/GenBank/DDBJ whole genome shotgun (WGS) entry which is preliminary data.</text>
</comment>
<dbReference type="Pfam" id="PF01370">
    <property type="entry name" value="Epimerase"/>
    <property type="match status" value="1"/>
</dbReference>
<evidence type="ECO:0000313" key="4">
    <source>
        <dbReference type="Proteomes" id="UP000235925"/>
    </source>
</evidence>
<sequence>MRVLLAGASGFIGRHLLRSLLADGHEVVATSRSGIGPQLPGVRWLALDLERLALESDSFVWPADIDLLINATGLLDSDAGRLARAQDLGARRLFDLAAAGNARILQFSALGAGEQADVPFLASKAAADEYLLGLGVSAVVLRPSLVLGAGGASSAWLMRLSPWPLIPLLDTRARAQPLHIDDLVAAVLALLRRWPTHPTVLPLVGPEAMSVPQLLDLLRQAQGWSPARYLALPRMLLRPLAGLGDRLGWRALNRQTVQLAARDNLAAAEPLAAACGYRAAPLHSRLDGWPRRADSVAATMRTLMLLALTIIWLGTAVVCLGPGRDWGLEIMAQLGVHGAMASASIVGGALLDALLGLGLLWRRWRRIALLAQIGLMLGYMVIISLWLPHYWFDPFAAVGKNLVLLVATLWLWLTEPSLDKGAR</sequence>
<keyword evidence="1" id="KW-0812">Transmembrane</keyword>
<dbReference type="AlphaFoldDB" id="A0A2N8RYD2"/>
<proteinExistence type="predicted"/>
<feature type="transmembrane region" description="Helical" evidence="1">
    <location>
        <begin position="394"/>
        <end position="413"/>
    </location>
</feature>
<feature type="transmembrane region" description="Helical" evidence="1">
    <location>
        <begin position="335"/>
        <end position="360"/>
    </location>
</feature>
<keyword evidence="1" id="KW-1133">Transmembrane helix</keyword>
<dbReference type="Pfam" id="PF13781">
    <property type="entry name" value="DoxX_3"/>
    <property type="match status" value="1"/>
</dbReference>
<evidence type="ECO:0000259" key="2">
    <source>
        <dbReference type="Pfam" id="PF01370"/>
    </source>
</evidence>
<feature type="transmembrane region" description="Helical" evidence="1">
    <location>
        <begin position="302"/>
        <end position="323"/>
    </location>
</feature>
<dbReference type="InterPro" id="IPR036291">
    <property type="entry name" value="NAD(P)-bd_dom_sf"/>
</dbReference>
<dbReference type="Proteomes" id="UP000235925">
    <property type="component" value="Unassembled WGS sequence"/>
</dbReference>
<dbReference type="InterPro" id="IPR025695">
    <property type="entry name" value="DoxX-like"/>
</dbReference>
<accession>A0A2N8RYD2</accession>
<dbReference type="InterPro" id="IPR001509">
    <property type="entry name" value="Epimerase_deHydtase"/>
</dbReference>
<evidence type="ECO:0000313" key="3">
    <source>
        <dbReference type="EMBL" id="PNF79389.1"/>
    </source>
</evidence>
<dbReference type="Gene3D" id="3.40.50.720">
    <property type="entry name" value="NAD(P)-binding Rossmann-like Domain"/>
    <property type="match status" value="1"/>
</dbReference>
<dbReference type="EMBL" id="POUN01000005">
    <property type="protein sequence ID" value="PNF79389.1"/>
    <property type="molecule type" value="Genomic_DNA"/>
</dbReference>
<keyword evidence="1" id="KW-0472">Membrane</keyword>
<dbReference type="SUPFAM" id="SSF51735">
    <property type="entry name" value="NAD(P)-binding Rossmann-fold domains"/>
    <property type="match status" value="1"/>
</dbReference>
<feature type="transmembrane region" description="Helical" evidence="1">
    <location>
        <begin position="367"/>
        <end position="388"/>
    </location>
</feature>
<organism evidence="3 4">
    <name type="scientific">Stutzerimonas stutzeri</name>
    <name type="common">Pseudomonas stutzeri</name>
    <dbReference type="NCBI Taxonomy" id="316"/>
    <lineage>
        <taxon>Bacteria</taxon>
        <taxon>Pseudomonadati</taxon>
        <taxon>Pseudomonadota</taxon>
        <taxon>Gammaproteobacteria</taxon>
        <taxon>Pseudomonadales</taxon>
        <taxon>Pseudomonadaceae</taxon>
        <taxon>Stutzerimonas</taxon>
    </lineage>
</organism>
<evidence type="ECO:0000256" key="1">
    <source>
        <dbReference type="SAM" id="Phobius"/>
    </source>
</evidence>
<dbReference type="PANTHER" id="PTHR12126:SF11">
    <property type="entry name" value="NADH DEHYDROGENASE [UBIQUINONE] 1 ALPHA SUBCOMPLEX SUBUNIT 9, MITOCHONDRIAL"/>
    <property type="match status" value="1"/>
</dbReference>
<dbReference type="GO" id="GO:0044877">
    <property type="term" value="F:protein-containing complex binding"/>
    <property type="evidence" value="ECO:0007669"/>
    <property type="project" value="TreeGrafter"/>
</dbReference>
<dbReference type="RefSeq" id="WP_102826368.1">
    <property type="nucleotide sequence ID" value="NZ_CP139348.1"/>
</dbReference>
<dbReference type="PANTHER" id="PTHR12126">
    <property type="entry name" value="NADH-UBIQUINONE OXIDOREDUCTASE 39 KDA SUBUNIT-RELATED"/>
    <property type="match status" value="1"/>
</dbReference>
<gene>
    <name evidence="3" type="ORF">CXK92_17945</name>
</gene>
<reference evidence="3 4" key="1">
    <citation type="submission" date="2018-01" db="EMBL/GenBank/DDBJ databases">
        <title>Denitrification phenotypes of diverse strains of Pseudomonas stutzeri.</title>
        <authorList>
            <person name="Milligan D.A."/>
            <person name="Bergaust L."/>
            <person name="Bakken L.R."/>
            <person name="Frostegard A."/>
        </authorList>
    </citation>
    <scope>NUCLEOTIDE SEQUENCE [LARGE SCALE GENOMIC DNA]</scope>
    <source>
        <strain evidence="3 4">KC</strain>
    </source>
</reference>
<dbReference type="OrthoDB" id="9776313at2"/>
<dbReference type="InterPro" id="IPR051207">
    <property type="entry name" value="ComplexI_NDUFA9_subunit"/>
</dbReference>
<feature type="domain" description="NAD-dependent epimerase/dehydratase" evidence="2">
    <location>
        <begin position="3"/>
        <end position="193"/>
    </location>
</feature>